<evidence type="ECO:0000256" key="9">
    <source>
        <dbReference type="PROSITE-ProRule" id="PRU00433"/>
    </source>
</evidence>
<feature type="signal peptide" evidence="11">
    <location>
        <begin position="1"/>
        <end position="23"/>
    </location>
</feature>
<accession>A0ABV7M350</accession>
<keyword evidence="14" id="KW-1185">Reference proteome</keyword>
<keyword evidence="7 9" id="KW-0408">Iron</keyword>
<feature type="domain" description="Cytochrome c" evidence="12">
    <location>
        <begin position="309"/>
        <end position="402"/>
    </location>
</feature>
<dbReference type="InterPro" id="IPR009056">
    <property type="entry name" value="Cyt_c-like_dom"/>
</dbReference>
<name>A0ABV7M350_9GAMM</name>
<dbReference type="Gene3D" id="1.10.760.10">
    <property type="entry name" value="Cytochrome c-like domain"/>
    <property type="match status" value="3"/>
</dbReference>
<keyword evidence="5 11" id="KW-0732">Signal</keyword>
<feature type="region of interest" description="Disordered" evidence="10">
    <location>
        <begin position="287"/>
        <end position="308"/>
    </location>
</feature>
<sequence>MSTARRFSLVTGLLGCFAPFMLAAQETQTDQQAQIERGEYLAKAADCLACHVTEDGEPYAGGVEFKLPFGSLYSPNITPDEETGIGTWSDEDFVNAMQKGVGKGGKHYYPAFPYTSYTLMSREEILAIKAYLFSLEPVHQPNRENDISFPFNQRWGMTFWNWLFLDDERFQPNPERSEEWNRGAYLVQGPGHCGECHTPRNLFQAKDASKELAGTTIQGWRAWNITSDEESGIGAWPDEALASYLSKGHAKGYGLAGGPMAEAVNHSLRYLTDEDIQAIVTYLKDVPPQDSDVTRPPEKTLADEVPTDNPHPLGLKVFADACVSCHRWDGDGRQTPHAALSGLRTVNDPEGLNLVRILIEGGKLHTGNTGNTGDSAASMPSFIEGYSNEEIASVSNFVLSHFGHVEGQLEAETIDERLGE</sequence>
<evidence type="ECO:0000256" key="5">
    <source>
        <dbReference type="ARBA" id="ARBA00022729"/>
    </source>
</evidence>
<dbReference type="SUPFAM" id="SSF46626">
    <property type="entry name" value="Cytochrome c"/>
    <property type="match status" value="3"/>
</dbReference>
<proteinExistence type="predicted"/>
<evidence type="ECO:0000256" key="11">
    <source>
        <dbReference type="SAM" id="SignalP"/>
    </source>
</evidence>
<keyword evidence="2" id="KW-1003">Cell membrane</keyword>
<dbReference type="InterPro" id="IPR036909">
    <property type="entry name" value="Cyt_c-like_dom_sf"/>
</dbReference>
<evidence type="ECO:0000256" key="3">
    <source>
        <dbReference type="ARBA" id="ARBA00022617"/>
    </source>
</evidence>
<organism evidence="13 14">
    <name type="scientific">Modicisalibacter luteus</name>
    <dbReference type="NCBI Taxonomy" id="453962"/>
    <lineage>
        <taxon>Bacteria</taxon>
        <taxon>Pseudomonadati</taxon>
        <taxon>Pseudomonadota</taxon>
        <taxon>Gammaproteobacteria</taxon>
        <taxon>Oceanospirillales</taxon>
        <taxon>Halomonadaceae</taxon>
        <taxon>Modicisalibacter</taxon>
    </lineage>
</organism>
<feature type="domain" description="Cytochrome c" evidence="12">
    <location>
        <begin position="33"/>
        <end position="136"/>
    </location>
</feature>
<dbReference type="EMBL" id="JBHRUH010000019">
    <property type="protein sequence ID" value="MFC3292875.1"/>
    <property type="molecule type" value="Genomic_DNA"/>
</dbReference>
<feature type="domain" description="Cytochrome c" evidence="12">
    <location>
        <begin position="178"/>
        <end position="287"/>
    </location>
</feature>
<protein>
    <submittedName>
        <fullName evidence="13">C-type cytochrome</fullName>
    </submittedName>
</protein>
<dbReference type="InterPro" id="IPR051459">
    <property type="entry name" value="Cytochrome_c-type_DH"/>
</dbReference>
<dbReference type="PIRSF" id="PIRSF000018">
    <property type="entry name" value="Mb_ADH_cyt_c"/>
    <property type="match status" value="1"/>
</dbReference>
<keyword evidence="4 9" id="KW-0479">Metal-binding</keyword>
<feature type="compositionally biased region" description="Basic and acidic residues" evidence="10">
    <location>
        <begin position="292"/>
        <end position="302"/>
    </location>
</feature>
<evidence type="ECO:0000256" key="4">
    <source>
        <dbReference type="ARBA" id="ARBA00022723"/>
    </source>
</evidence>
<evidence type="ECO:0000256" key="2">
    <source>
        <dbReference type="ARBA" id="ARBA00022475"/>
    </source>
</evidence>
<evidence type="ECO:0000313" key="14">
    <source>
        <dbReference type="Proteomes" id="UP001595640"/>
    </source>
</evidence>
<dbReference type="Pfam" id="PF00034">
    <property type="entry name" value="Cytochrom_C"/>
    <property type="match status" value="2"/>
</dbReference>
<dbReference type="Proteomes" id="UP001595640">
    <property type="component" value="Unassembled WGS sequence"/>
</dbReference>
<keyword evidence="3 9" id="KW-0349">Heme</keyword>
<evidence type="ECO:0000256" key="6">
    <source>
        <dbReference type="ARBA" id="ARBA00022737"/>
    </source>
</evidence>
<evidence type="ECO:0000256" key="7">
    <source>
        <dbReference type="ARBA" id="ARBA00023004"/>
    </source>
</evidence>
<dbReference type="PROSITE" id="PS51007">
    <property type="entry name" value="CYTC"/>
    <property type="match status" value="3"/>
</dbReference>
<keyword evidence="8" id="KW-0472">Membrane</keyword>
<evidence type="ECO:0000256" key="1">
    <source>
        <dbReference type="ARBA" id="ARBA00004236"/>
    </source>
</evidence>
<gene>
    <name evidence="13" type="ORF">ACFOEI_12455</name>
</gene>
<evidence type="ECO:0000256" key="8">
    <source>
        <dbReference type="ARBA" id="ARBA00023136"/>
    </source>
</evidence>
<evidence type="ECO:0000313" key="13">
    <source>
        <dbReference type="EMBL" id="MFC3292875.1"/>
    </source>
</evidence>
<dbReference type="InterPro" id="IPR014353">
    <property type="entry name" value="Membr-bd_ADH_cyt_c"/>
</dbReference>
<dbReference type="PANTHER" id="PTHR35008">
    <property type="entry name" value="BLL4482 PROTEIN-RELATED"/>
    <property type="match status" value="1"/>
</dbReference>
<comment type="subcellular location">
    <subcellularLocation>
        <location evidence="1">Cell membrane</location>
    </subcellularLocation>
</comment>
<feature type="chain" id="PRO_5046870478" evidence="11">
    <location>
        <begin position="24"/>
        <end position="420"/>
    </location>
</feature>
<evidence type="ECO:0000259" key="12">
    <source>
        <dbReference type="PROSITE" id="PS51007"/>
    </source>
</evidence>
<keyword evidence="6" id="KW-0677">Repeat</keyword>
<dbReference type="PANTHER" id="PTHR35008:SF8">
    <property type="entry name" value="ALCOHOL DEHYDROGENASE CYTOCHROME C SUBUNIT"/>
    <property type="match status" value="1"/>
</dbReference>
<comment type="caution">
    <text evidence="13">The sequence shown here is derived from an EMBL/GenBank/DDBJ whole genome shotgun (WGS) entry which is preliminary data.</text>
</comment>
<evidence type="ECO:0000256" key="10">
    <source>
        <dbReference type="SAM" id="MobiDB-lite"/>
    </source>
</evidence>
<reference evidence="14" key="1">
    <citation type="journal article" date="2019" name="Int. J. Syst. Evol. Microbiol.">
        <title>The Global Catalogue of Microorganisms (GCM) 10K type strain sequencing project: providing services to taxonomists for standard genome sequencing and annotation.</title>
        <authorList>
            <consortium name="The Broad Institute Genomics Platform"/>
            <consortium name="The Broad Institute Genome Sequencing Center for Infectious Disease"/>
            <person name="Wu L."/>
            <person name="Ma J."/>
        </authorList>
    </citation>
    <scope>NUCLEOTIDE SEQUENCE [LARGE SCALE GENOMIC DNA]</scope>
    <source>
        <strain evidence="14">KCTC 12847</strain>
    </source>
</reference>
<dbReference type="RefSeq" id="WP_019019730.1">
    <property type="nucleotide sequence ID" value="NZ_BMXD01000010.1"/>
</dbReference>